<feature type="domain" description="DinB-like" evidence="5">
    <location>
        <begin position="30"/>
        <end position="162"/>
    </location>
</feature>
<dbReference type="InterPro" id="IPR042095">
    <property type="entry name" value="SUMF_sf"/>
</dbReference>
<keyword evidence="6" id="KW-0489">Methyltransferase</keyword>
<dbReference type="Gene3D" id="3.40.50.150">
    <property type="entry name" value="Vaccinia Virus protein VP39"/>
    <property type="match status" value="1"/>
</dbReference>
<dbReference type="Pfam" id="PF03781">
    <property type="entry name" value="FGE-sulfatase"/>
    <property type="match status" value="1"/>
</dbReference>
<reference evidence="6" key="1">
    <citation type="journal article" date="2014" name="Int. J. Syst. Evol. Microbiol.">
        <title>Complete genome sequence of Corynebacterium casei LMG S-19264T (=DSM 44701T), isolated from a smear-ripened cheese.</title>
        <authorList>
            <consortium name="US DOE Joint Genome Institute (JGI-PGF)"/>
            <person name="Walter F."/>
            <person name="Albersmeier A."/>
            <person name="Kalinowski J."/>
            <person name="Ruckert C."/>
        </authorList>
    </citation>
    <scope>NUCLEOTIDE SEQUENCE</scope>
    <source>
        <strain evidence="6">CGMCC 1.12181</strain>
    </source>
</reference>
<dbReference type="InterPro" id="IPR027577">
    <property type="entry name" value="OvoA_Nterm"/>
</dbReference>
<evidence type="ECO:0000313" key="7">
    <source>
        <dbReference type="Proteomes" id="UP000605253"/>
    </source>
</evidence>
<dbReference type="GO" id="GO:0008168">
    <property type="term" value="F:methyltransferase activity"/>
    <property type="evidence" value="ECO:0007669"/>
    <property type="project" value="UniProtKB-KW"/>
</dbReference>
<dbReference type="InterPro" id="IPR029063">
    <property type="entry name" value="SAM-dependent_MTases_sf"/>
</dbReference>
<feature type="domain" description="Sulfatase-modifying factor enzyme-like" evidence="4">
    <location>
        <begin position="194"/>
        <end position="452"/>
    </location>
</feature>
<dbReference type="Proteomes" id="UP000605253">
    <property type="component" value="Unassembled WGS sequence"/>
</dbReference>
<dbReference type="Pfam" id="PF12867">
    <property type="entry name" value="DinB_2"/>
    <property type="match status" value="1"/>
</dbReference>
<dbReference type="Pfam" id="PF13489">
    <property type="entry name" value="Methyltransf_23"/>
    <property type="match status" value="1"/>
</dbReference>
<dbReference type="CDD" id="cd02440">
    <property type="entry name" value="AdoMet_MTases"/>
    <property type="match status" value="1"/>
</dbReference>
<evidence type="ECO:0000256" key="2">
    <source>
        <dbReference type="ARBA" id="ARBA00023004"/>
    </source>
</evidence>
<organism evidence="6 7">
    <name type="scientific">Marinicella pacifica</name>
    <dbReference type="NCBI Taxonomy" id="1171543"/>
    <lineage>
        <taxon>Bacteria</taxon>
        <taxon>Pseudomonadati</taxon>
        <taxon>Pseudomonadota</taxon>
        <taxon>Gammaproteobacteria</taxon>
        <taxon>Lysobacterales</taxon>
        <taxon>Marinicellaceae</taxon>
        <taxon>Marinicella</taxon>
    </lineage>
</organism>
<dbReference type="NCBIfam" id="TIGR04344">
    <property type="entry name" value="ovoA_Nterm"/>
    <property type="match status" value="1"/>
</dbReference>
<dbReference type="InterPro" id="IPR027625">
    <property type="entry name" value="OvoA_Cterm"/>
</dbReference>
<accession>A0A917CSW9</accession>
<keyword evidence="1" id="KW-0560">Oxidoreductase</keyword>
<sequence>MTLQLTRTPIIDRGQPEKLRQTIREHFIVTYEAYEALFGLLKNDDAYEQQPEALRHPLIFYLAHTAVFFVNKLRVAKLIDQPVDTDMEAMMAIGVDEMSWDDLNSAHYDWPSVSDVYNYRQQVKTLVLEQIDVLPLTVPIQWQDPFWVILMGIEHERIHLETSSVLIRQLDLQYIQPNDDWPRCQDFSSAPDNQLITVPEGLVKQGRNQPSHTYGWDNEYGHHSTQVHEFKAARFLVSNQEFLAFVEAGGYKDAAYWCEEGWQWRQYMGVQHPVFWRHDGDQWLYRSLTEEFPMPWDWPVDVNYHEAKAFCRWLSKKLNQNIRLPTEAEWMRLYEHTLPREESAHYPHWTQTPANIDLAHYASACPIDRFLFGEEQFGDVIGNIWQWTETAIDGFSGFKVHPIYDDFSVPTFDGRHNLIKGGSFISTGNEAHRDARYAFRRHFYQHAGFRYIQSDAAIDQQFNTYETDELIAQYLEFHYGEEYFNVPNFPKACIDFIMPHIAETHRKKALDLGCAVGRSSFELARYFEHVDGLDFSARFIQNAIKLIEHGEIKFLITDEGELQSLKSFQLDTLDLDERVNNIHFAQGDACNLKGKFHGYDLVFAGNLIDRLYQPEAFLRDIISRINDGGYLALTSPYTWLEEFTEREHWLGGFKENGENITTLDSLERILGEQFETVCDPVDIPFVIRETARKHQHTLAQLTLWRKRT</sequence>
<dbReference type="GO" id="GO:0120147">
    <property type="term" value="F:formylglycine-generating oxidase activity"/>
    <property type="evidence" value="ECO:0007669"/>
    <property type="project" value="TreeGrafter"/>
</dbReference>
<dbReference type="GO" id="GO:0032259">
    <property type="term" value="P:methylation"/>
    <property type="evidence" value="ECO:0007669"/>
    <property type="project" value="UniProtKB-KW"/>
</dbReference>
<dbReference type="SUPFAM" id="SSF53335">
    <property type="entry name" value="S-adenosyl-L-methionine-dependent methyltransferases"/>
    <property type="match status" value="1"/>
</dbReference>
<dbReference type="InterPro" id="IPR024775">
    <property type="entry name" value="DinB-like"/>
</dbReference>
<evidence type="ECO:0000259" key="4">
    <source>
        <dbReference type="Pfam" id="PF03781"/>
    </source>
</evidence>
<comment type="caution">
    <text evidence="6">The sequence shown here is derived from an EMBL/GenBank/DDBJ whole genome shotgun (WGS) entry which is preliminary data.</text>
</comment>
<comment type="pathway">
    <text evidence="3">Amino-acid biosynthesis; ergothioneine biosynthesis.</text>
</comment>
<evidence type="ECO:0000313" key="6">
    <source>
        <dbReference type="EMBL" id="GGF96645.1"/>
    </source>
</evidence>
<reference evidence="6" key="2">
    <citation type="submission" date="2020-09" db="EMBL/GenBank/DDBJ databases">
        <authorList>
            <person name="Sun Q."/>
            <person name="Zhou Y."/>
        </authorList>
    </citation>
    <scope>NUCLEOTIDE SEQUENCE</scope>
    <source>
        <strain evidence="6">CGMCC 1.12181</strain>
    </source>
</reference>
<gene>
    <name evidence="6" type="ORF">GCM10011365_17540</name>
</gene>
<keyword evidence="6" id="KW-0808">Transferase</keyword>
<dbReference type="InterPro" id="IPR051043">
    <property type="entry name" value="Sulfatase_Mod_Factor_Kinase"/>
</dbReference>
<evidence type="ECO:0000259" key="5">
    <source>
        <dbReference type="Pfam" id="PF12867"/>
    </source>
</evidence>
<protein>
    <submittedName>
        <fullName evidence="6">SAM-dependent methyltransferase</fullName>
    </submittedName>
</protein>
<proteinExistence type="predicted"/>
<dbReference type="PANTHER" id="PTHR23150:SF26">
    <property type="entry name" value="GENERIC METHYLTRANSFERASE"/>
    <property type="match status" value="1"/>
</dbReference>
<dbReference type="RefSeq" id="WP_188365353.1">
    <property type="nucleotide sequence ID" value="NZ_BAABJF010000001.1"/>
</dbReference>
<evidence type="ECO:0000256" key="3">
    <source>
        <dbReference type="ARBA" id="ARBA00037882"/>
    </source>
</evidence>
<dbReference type="InterPro" id="IPR005532">
    <property type="entry name" value="SUMF_dom"/>
</dbReference>
<dbReference type="NCBIfam" id="TIGR04345">
    <property type="entry name" value="ovoA_Cterm"/>
    <property type="match status" value="1"/>
</dbReference>
<dbReference type="Gene3D" id="3.90.1580.10">
    <property type="entry name" value="paralog of FGE (formylglycine-generating enzyme)"/>
    <property type="match status" value="1"/>
</dbReference>
<keyword evidence="2" id="KW-0408">Iron</keyword>
<evidence type="ECO:0000256" key="1">
    <source>
        <dbReference type="ARBA" id="ARBA00023002"/>
    </source>
</evidence>
<keyword evidence="7" id="KW-1185">Reference proteome</keyword>
<dbReference type="SUPFAM" id="SSF56436">
    <property type="entry name" value="C-type lectin-like"/>
    <property type="match status" value="1"/>
</dbReference>
<name>A0A917CSW9_9GAMM</name>
<dbReference type="PANTHER" id="PTHR23150">
    <property type="entry name" value="SULFATASE MODIFYING FACTOR 1, 2"/>
    <property type="match status" value="1"/>
</dbReference>
<dbReference type="FunFam" id="3.90.1580.10:FF:000006">
    <property type="entry name" value="Generic methyltransferase, putative"/>
    <property type="match status" value="1"/>
</dbReference>
<dbReference type="EMBL" id="BMEO01000006">
    <property type="protein sequence ID" value="GGF96645.1"/>
    <property type="molecule type" value="Genomic_DNA"/>
</dbReference>
<dbReference type="AlphaFoldDB" id="A0A917CSW9"/>
<dbReference type="InterPro" id="IPR016187">
    <property type="entry name" value="CTDL_fold"/>
</dbReference>